<protein>
    <submittedName>
        <fullName evidence="2">Uncharacterized protein</fullName>
    </submittedName>
</protein>
<evidence type="ECO:0000256" key="1">
    <source>
        <dbReference type="SAM" id="MobiDB-lite"/>
    </source>
</evidence>
<feature type="compositionally biased region" description="Basic residues" evidence="1">
    <location>
        <begin position="61"/>
        <end position="73"/>
    </location>
</feature>
<evidence type="ECO:0000313" key="3">
    <source>
        <dbReference type="Proteomes" id="UP000886998"/>
    </source>
</evidence>
<dbReference type="EMBL" id="BMAV01022436">
    <property type="protein sequence ID" value="GFY77399.1"/>
    <property type="molecule type" value="Genomic_DNA"/>
</dbReference>
<name>A0A8X6YX02_9ARAC</name>
<sequence>MDVIYFTFHLFAHKTTSLQKPIPQTGTPKPYHIVTFIPYKCPPVSPKSRSGRLGTPNLHEKSRRIKKRNRSKGWLRPFRTKQSGTKSYVNRLHGYLNAMRNVAWVCDNLRIQITCMEYKFLILPQ</sequence>
<keyword evidence="3" id="KW-1185">Reference proteome</keyword>
<reference evidence="2" key="1">
    <citation type="submission" date="2020-08" db="EMBL/GenBank/DDBJ databases">
        <title>Multicomponent nature underlies the extraordinary mechanical properties of spider dragline silk.</title>
        <authorList>
            <person name="Kono N."/>
            <person name="Nakamura H."/>
            <person name="Mori M."/>
            <person name="Yoshida Y."/>
            <person name="Ohtoshi R."/>
            <person name="Malay A.D."/>
            <person name="Moran D.A.P."/>
            <person name="Tomita M."/>
            <person name="Numata K."/>
            <person name="Arakawa K."/>
        </authorList>
    </citation>
    <scope>NUCLEOTIDE SEQUENCE</scope>
</reference>
<proteinExistence type="predicted"/>
<comment type="caution">
    <text evidence="2">The sequence shown here is derived from an EMBL/GenBank/DDBJ whole genome shotgun (WGS) entry which is preliminary data.</text>
</comment>
<gene>
    <name evidence="2" type="ORF">TNIN_273761</name>
</gene>
<feature type="region of interest" description="Disordered" evidence="1">
    <location>
        <begin position="45"/>
        <end position="73"/>
    </location>
</feature>
<dbReference type="AlphaFoldDB" id="A0A8X6YX02"/>
<dbReference type="Proteomes" id="UP000886998">
    <property type="component" value="Unassembled WGS sequence"/>
</dbReference>
<evidence type="ECO:0000313" key="2">
    <source>
        <dbReference type="EMBL" id="GFY77399.1"/>
    </source>
</evidence>
<organism evidence="2 3">
    <name type="scientific">Trichonephila inaurata madagascariensis</name>
    <dbReference type="NCBI Taxonomy" id="2747483"/>
    <lineage>
        <taxon>Eukaryota</taxon>
        <taxon>Metazoa</taxon>
        <taxon>Ecdysozoa</taxon>
        <taxon>Arthropoda</taxon>
        <taxon>Chelicerata</taxon>
        <taxon>Arachnida</taxon>
        <taxon>Araneae</taxon>
        <taxon>Araneomorphae</taxon>
        <taxon>Entelegynae</taxon>
        <taxon>Araneoidea</taxon>
        <taxon>Nephilidae</taxon>
        <taxon>Trichonephila</taxon>
        <taxon>Trichonephila inaurata</taxon>
    </lineage>
</organism>
<accession>A0A8X6YX02</accession>